<protein>
    <submittedName>
        <fullName evidence="1">Uncharacterized protein</fullName>
    </submittedName>
</protein>
<evidence type="ECO:0000313" key="1">
    <source>
        <dbReference type="EMBL" id="KAF2852216.1"/>
    </source>
</evidence>
<accession>A0A6A7B9L2</accession>
<feature type="non-terminal residue" evidence="1">
    <location>
        <position position="268"/>
    </location>
</feature>
<dbReference type="EMBL" id="MU006299">
    <property type="protein sequence ID" value="KAF2852216.1"/>
    <property type="molecule type" value="Genomic_DNA"/>
</dbReference>
<dbReference type="OrthoDB" id="5395789at2759"/>
<evidence type="ECO:0000313" key="2">
    <source>
        <dbReference type="Proteomes" id="UP000799423"/>
    </source>
</evidence>
<organism evidence="1 2">
    <name type="scientific">Plenodomus tracheiphilus IPT5</name>
    <dbReference type="NCBI Taxonomy" id="1408161"/>
    <lineage>
        <taxon>Eukaryota</taxon>
        <taxon>Fungi</taxon>
        <taxon>Dikarya</taxon>
        <taxon>Ascomycota</taxon>
        <taxon>Pezizomycotina</taxon>
        <taxon>Dothideomycetes</taxon>
        <taxon>Pleosporomycetidae</taxon>
        <taxon>Pleosporales</taxon>
        <taxon>Pleosporineae</taxon>
        <taxon>Leptosphaeriaceae</taxon>
        <taxon>Plenodomus</taxon>
    </lineage>
</organism>
<dbReference type="Proteomes" id="UP000799423">
    <property type="component" value="Unassembled WGS sequence"/>
</dbReference>
<reference evidence="1" key="1">
    <citation type="submission" date="2020-01" db="EMBL/GenBank/DDBJ databases">
        <authorList>
            <consortium name="DOE Joint Genome Institute"/>
            <person name="Haridas S."/>
            <person name="Albert R."/>
            <person name="Binder M."/>
            <person name="Bloem J."/>
            <person name="Labutti K."/>
            <person name="Salamov A."/>
            <person name="Andreopoulos B."/>
            <person name="Baker S.E."/>
            <person name="Barry K."/>
            <person name="Bills G."/>
            <person name="Bluhm B.H."/>
            <person name="Cannon C."/>
            <person name="Castanera R."/>
            <person name="Culley D.E."/>
            <person name="Daum C."/>
            <person name="Ezra D."/>
            <person name="Gonzalez J.B."/>
            <person name="Henrissat B."/>
            <person name="Kuo A."/>
            <person name="Liang C."/>
            <person name="Lipzen A."/>
            <person name="Lutzoni F."/>
            <person name="Magnuson J."/>
            <person name="Mondo S."/>
            <person name="Nolan M."/>
            <person name="Ohm R."/>
            <person name="Pangilinan J."/>
            <person name="Park H.-J."/>
            <person name="Ramirez L."/>
            <person name="Alfaro M."/>
            <person name="Sun H."/>
            <person name="Tritt A."/>
            <person name="Yoshinaga Y."/>
            <person name="Zwiers L.-H."/>
            <person name="Turgeon B.G."/>
            <person name="Goodwin S.B."/>
            <person name="Spatafora J.W."/>
            <person name="Crous P.W."/>
            <person name="Grigoriev I.V."/>
        </authorList>
    </citation>
    <scope>NUCLEOTIDE SEQUENCE</scope>
    <source>
        <strain evidence="1">IPT5</strain>
    </source>
</reference>
<sequence length="268" mass="30119">EQLDNPFHANPNGDLHDNIISTCFVHGSKYFPSPTTTTSPSSPRHMHIISLPTYFTIPSPLLTATQPRLSTAIPTLLSHTSHACITAFLDPRIDEFIYRRELERNKAGLILVVRRQGNTVVAGAYRNFGFKLQWVAYVRSLVGVGGEWYEVFAAMGPGFTRIEDGVVAWCEFWHDGEGAEGSIGEDMGSQHRLALKGTEVKEGVEEDRVNPLEPKFMLYQSRVLARALLWDIWARFEAMNECRATWEANGVVTDVRLQRALLGLDEDE</sequence>
<gene>
    <name evidence="1" type="ORF">T440DRAFT_376355</name>
</gene>
<dbReference type="AlphaFoldDB" id="A0A6A7B9L2"/>
<keyword evidence="2" id="KW-1185">Reference proteome</keyword>
<proteinExistence type="predicted"/>
<name>A0A6A7B9L2_9PLEO</name>
<feature type="non-terminal residue" evidence="1">
    <location>
        <position position="1"/>
    </location>
</feature>